<dbReference type="AlphaFoldDB" id="A0AAU7JBI1"/>
<accession>A0AAU7JBI1</accession>
<dbReference type="InterPro" id="IPR001647">
    <property type="entry name" value="HTH_TetR"/>
</dbReference>
<evidence type="ECO:0000256" key="3">
    <source>
        <dbReference type="SAM" id="MobiDB-lite"/>
    </source>
</evidence>
<dbReference type="Gene3D" id="1.10.357.10">
    <property type="entry name" value="Tetracycline Repressor, domain 2"/>
    <property type="match status" value="1"/>
</dbReference>
<gene>
    <name evidence="5" type="ORF">ABEG18_17560</name>
</gene>
<evidence type="ECO:0000256" key="2">
    <source>
        <dbReference type="PROSITE-ProRule" id="PRU00335"/>
    </source>
</evidence>
<dbReference type="SUPFAM" id="SSF46689">
    <property type="entry name" value="Homeodomain-like"/>
    <property type="match status" value="1"/>
</dbReference>
<dbReference type="SUPFAM" id="SSF48498">
    <property type="entry name" value="Tetracyclin repressor-like, C-terminal domain"/>
    <property type="match status" value="1"/>
</dbReference>
<dbReference type="PRINTS" id="PR00455">
    <property type="entry name" value="HTHTETR"/>
</dbReference>
<reference evidence="5" key="1">
    <citation type="submission" date="2024-05" db="EMBL/GenBank/DDBJ databases">
        <authorList>
            <person name="Kim S."/>
            <person name="Heo J."/>
            <person name="Choi H."/>
            <person name="Choi Y."/>
            <person name="Kwon S.-W."/>
            <person name="Kim Y."/>
        </authorList>
    </citation>
    <scope>NUCLEOTIDE SEQUENCE</scope>
    <source>
        <strain evidence="5">KACC 23698</strain>
    </source>
</reference>
<dbReference type="EMBL" id="CP157484">
    <property type="protein sequence ID" value="XBO37521.1"/>
    <property type="molecule type" value="Genomic_DNA"/>
</dbReference>
<dbReference type="Pfam" id="PF17938">
    <property type="entry name" value="TetR_C_29"/>
    <property type="match status" value="1"/>
</dbReference>
<feature type="compositionally biased region" description="Basic and acidic residues" evidence="3">
    <location>
        <begin position="1"/>
        <end position="10"/>
    </location>
</feature>
<feature type="compositionally biased region" description="Low complexity" evidence="3">
    <location>
        <begin position="18"/>
        <end position="34"/>
    </location>
</feature>
<keyword evidence="1 2" id="KW-0238">DNA-binding</keyword>
<dbReference type="InterPro" id="IPR050109">
    <property type="entry name" value="HTH-type_TetR-like_transc_reg"/>
</dbReference>
<dbReference type="InterPro" id="IPR041474">
    <property type="entry name" value="NicS_C"/>
</dbReference>
<dbReference type="RefSeq" id="WP_406854344.1">
    <property type="nucleotide sequence ID" value="NZ_CP157484.1"/>
</dbReference>
<protein>
    <submittedName>
        <fullName evidence="5">TetR family transcriptional regulator</fullName>
    </submittedName>
</protein>
<dbReference type="GO" id="GO:0003677">
    <property type="term" value="F:DNA binding"/>
    <property type="evidence" value="ECO:0007669"/>
    <property type="project" value="UniProtKB-UniRule"/>
</dbReference>
<feature type="region of interest" description="Disordered" evidence="3">
    <location>
        <begin position="1"/>
        <end position="34"/>
    </location>
</feature>
<feature type="domain" description="HTH tetR-type" evidence="4">
    <location>
        <begin position="33"/>
        <end position="93"/>
    </location>
</feature>
<dbReference type="PROSITE" id="PS50977">
    <property type="entry name" value="HTH_TETR_2"/>
    <property type="match status" value="1"/>
</dbReference>
<dbReference type="InterPro" id="IPR036271">
    <property type="entry name" value="Tet_transcr_reg_TetR-rel_C_sf"/>
</dbReference>
<evidence type="ECO:0000259" key="4">
    <source>
        <dbReference type="PROSITE" id="PS50977"/>
    </source>
</evidence>
<feature type="DNA-binding region" description="H-T-H motif" evidence="2">
    <location>
        <begin position="56"/>
        <end position="75"/>
    </location>
</feature>
<dbReference type="Pfam" id="PF00440">
    <property type="entry name" value="TetR_N"/>
    <property type="match status" value="1"/>
</dbReference>
<organism evidence="5">
    <name type="scientific">Alsobacter sp. KACC 23698</name>
    <dbReference type="NCBI Taxonomy" id="3149229"/>
    <lineage>
        <taxon>Bacteria</taxon>
        <taxon>Pseudomonadati</taxon>
        <taxon>Pseudomonadota</taxon>
        <taxon>Alphaproteobacteria</taxon>
        <taxon>Hyphomicrobiales</taxon>
        <taxon>Alsobacteraceae</taxon>
        <taxon>Alsobacter</taxon>
    </lineage>
</organism>
<dbReference type="InterPro" id="IPR009057">
    <property type="entry name" value="Homeodomain-like_sf"/>
</dbReference>
<evidence type="ECO:0000313" key="5">
    <source>
        <dbReference type="EMBL" id="XBO37521.1"/>
    </source>
</evidence>
<sequence>MTLDRIDPRTSRRRPGRPRSAGAGEAGRPGSAEGPQADILRVATEEFAANGLSGARVDAIAERTRTTKGMIYYYYGSKEGLYIAVLERAYSSIRSAEDHARFATLPPREAVTALVEASFDFHWKNPHVGRLISIENINGARYLEQAPRIKEQNVSAIAAWDLVLTAGQKAGLFRHDVSPVDLHAFVSSLCLFRVTNRATFKAIFDIDFADDAVRARHRRLIVAMVLEFLCGEDDAPAQA</sequence>
<name>A0AAU7JBI1_9HYPH</name>
<evidence type="ECO:0000256" key="1">
    <source>
        <dbReference type="ARBA" id="ARBA00023125"/>
    </source>
</evidence>
<proteinExistence type="predicted"/>
<dbReference type="PANTHER" id="PTHR30328:SF54">
    <property type="entry name" value="HTH-TYPE TRANSCRIPTIONAL REPRESSOR SCO4008"/>
    <property type="match status" value="1"/>
</dbReference>
<dbReference type="PANTHER" id="PTHR30328">
    <property type="entry name" value="TRANSCRIPTIONAL REPRESSOR"/>
    <property type="match status" value="1"/>
</dbReference>